<dbReference type="NCBIfam" id="NF006873">
    <property type="entry name" value="PRK09369.1"/>
    <property type="match status" value="1"/>
</dbReference>
<keyword evidence="6 12" id="KW-0133">Cell shape</keyword>
<feature type="binding site" evidence="12">
    <location>
        <position position="92"/>
    </location>
    <ligand>
        <name>UDP-N-acetyl-alpha-D-glucosamine</name>
        <dbReference type="ChEBI" id="CHEBI:57705"/>
    </ligand>
</feature>
<keyword evidence="3 12" id="KW-0963">Cytoplasm</keyword>
<dbReference type="RefSeq" id="WP_117539055.1">
    <property type="nucleotide sequence ID" value="NZ_QVFD01000002.1"/>
</dbReference>
<gene>
    <name evidence="12 14" type="primary">murA</name>
    <name evidence="14" type="ORF">DW747_03990</name>
</gene>
<reference evidence="14 15" key="1">
    <citation type="submission" date="2018-08" db="EMBL/GenBank/DDBJ databases">
        <title>A genome reference for cultivated species of the human gut microbiota.</title>
        <authorList>
            <person name="Zou Y."/>
            <person name="Xue W."/>
            <person name="Luo G."/>
        </authorList>
    </citation>
    <scope>NUCLEOTIDE SEQUENCE [LARGE SCALE GENOMIC DNA]</scope>
    <source>
        <strain evidence="14 15">AM28-39</strain>
    </source>
</reference>
<dbReference type="InterPro" id="IPR050068">
    <property type="entry name" value="MurA_subfamily"/>
</dbReference>
<evidence type="ECO:0000256" key="9">
    <source>
        <dbReference type="ARBA" id="ARBA00023316"/>
    </source>
</evidence>
<dbReference type="GO" id="GO:0019277">
    <property type="term" value="P:UDP-N-acetylgalactosamine biosynthetic process"/>
    <property type="evidence" value="ECO:0007669"/>
    <property type="project" value="InterPro"/>
</dbReference>
<evidence type="ECO:0000256" key="4">
    <source>
        <dbReference type="ARBA" id="ARBA00022618"/>
    </source>
</evidence>
<dbReference type="EC" id="2.5.1.7" evidence="12"/>
<comment type="caution">
    <text evidence="12">Lacks conserved residue(s) required for the propagation of feature annotation.</text>
</comment>
<sequence>MSHIKIRGGHSLHGEIEVQGAKNAALPIIAASVLNNGTVHLRRCPQIMDVHHMLRILQQSGARIMWDDGDVWIKTDQMDTVAVSSLDAGKMRSSIILLGALLGRGQEVTMPYPGGCTIGARPIDWHIDALRKMNVQIDLKENKIECKTTGLKGNRIELPYPSVGVTENILLAAVLADGVTEIIHAAMEPEIADLCRFLKKSGACIEGEGTERIRIKGVKTLHDTEYTIMADRIAAGTYMAAAAAVGGEIVLKGIHIENVRAVADVLVESGCGLIIYKESIKIIAPSMLLAVKEIETEPYPGFPTDMQSQMLACLCQARGDSTVTEHIFENRYKVVPELIRMGGNITVDQRRAVIHGPCRMHGETVEAKELRGGAALVIAGLAAEGETVIHGSEHIERGYQDICRDLGQLGAEIRCITDHTERRWEDN</sequence>
<evidence type="ECO:0000256" key="12">
    <source>
        <dbReference type="HAMAP-Rule" id="MF_00111"/>
    </source>
</evidence>
<comment type="subcellular location">
    <subcellularLocation>
        <location evidence="1 12">Cytoplasm</location>
    </subcellularLocation>
</comment>
<evidence type="ECO:0000256" key="7">
    <source>
        <dbReference type="ARBA" id="ARBA00022984"/>
    </source>
</evidence>
<keyword evidence="4 12" id="KW-0132">Cell division</keyword>
<dbReference type="HAMAP" id="MF_00111">
    <property type="entry name" value="MurA"/>
    <property type="match status" value="1"/>
</dbReference>
<dbReference type="InterPro" id="IPR013792">
    <property type="entry name" value="RNA3'P_cycl/enolpyr_Trfase_a/b"/>
</dbReference>
<dbReference type="GO" id="GO:0005737">
    <property type="term" value="C:cytoplasm"/>
    <property type="evidence" value="ECO:0007669"/>
    <property type="project" value="UniProtKB-SubCell"/>
</dbReference>
<comment type="similarity">
    <text evidence="10 12">Belongs to the EPSP synthase family. MurA subfamily.</text>
</comment>
<evidence type="ECO:0000313" key="14">
    <source>
        <dbReference type="EMBL" id="RGC50538.1"/>
    </source>
</evidence>
<keyword evidence="12" id="KW-0670">Pyruvate</keyword>
<evidence type="ECO:0000256" key="1">
    <source>
        <dbReference type="ARBA" id="ARBA00004496"/>
    </source>
</evidence>
<evidence type="ECO:0000256" key="3">
    <source>
        <dbReference type="ARBA" id="ARBA00022490"/>
    </source>
</evidence>
<keyword evidence="5 12" id="KW-0808">Transferase</keyword>
<comment type="pathway">
    <text evidence="2 12">Cell wall biogenesis; peptidoglycan biosynthesis.</text>
</comment>
<evidence type="ECO:0000256" key="10">
    <source>
        <dbReference type="ARBA" id="ARBA00038367"/>
    </source>
</evidence>
<comment type="caution">
    <text evidence="14">The sequence shown here is derived from an EMBL/GenBank/DDBJ whole genome shotgun (WGS) entry which is preliminary data.</text>
</comment>
<keyword evidence="9 12" id="KW-0961">Cell wall biogenesis/degradation</keyword>
<comment type="function">
    <text evidence="12">Cell wall formation. Adds enolpyruvyl to UDP-N-acetylglucosamine.</text>
</comment>
<keyword evidence="8 12" id="KW-0131">Cell cycle</keyword>
<evidence type="ECO:0000256" key="2">
    <source>
        <dbReference type="ARBA" id="ARBA00004752"/>
    </source>
</evidence>
<feature type="binding site" evidence="12">
    <location>
        <position position="305"/>
    </location>
    <ligand>
        <name>UDP-N-acetyl-alpha-D-glucosamine</name>
        <dbReference type="ChEBI" id="CHEBI:57705"/>
    </ligand>
</feature>
<feature type="modified residue" description="2-(S-cysteinyl)pyruvic acid O-phosphothioketal" evidence="12">
    <location>
        <position position="116"/>
    </location>
</feature>
<dbReference type="OrthoDB" id="9803760at2"/>
<feature type="active site" description="Proton donor" evidence="12">
    <location>
        <position position="116"/>
    </location>
</feature>
<dbReference type="InterPro" id="IPR005750">
    <property type="entry name" value="UDP_GlcNAc_COvinyl_MurA"/>
</dbReference>
<evidence type="ECO:0000256" key="11">
    <source>
        <dbReference type="ARBA" id="ARBA00047527"/>
    </source>
</evidence>
<evidence type="ECO:0000259" key="13">
    <source>
        <dbReference type="Pfam" id="PF00275"/>
    </source>
</evidence>
<evidence type="ECO:0000256" key="5">
    <source>
        <dbReference type="ARBA" id="ARBA00022679"/>
    </source>
</evidence>
<dbReference type="GO" id="GO:0051301">
    <property type="term" value="P:cell division"/>
    <property type="evidence" value="ECO:0007669"/>
    <property type="project" value="UniProtKB-KW"/>
</dbReference>
<comment type="catalytic activity">
    <reaction evidence="11 12">
        <text>phosphoenolpyruvate + UDP-N-acetyl-alpha-D-glucosamine = UDP-N-acetyl-3-O-(1-carboxyvinyl)-alpha-D-glucosamine + phosphate</text>
        <dbReference type="Rhea" id="RHEA:18681"/>
        <dbReference type="ChEBI" id="CHEBI:43474"/>
        <dbReference type="ChEBI" id="CHEBI:57705"/>
        <dbReference type="ChEBI" id="CHEBI:58702"/>
        <dbReference type="ChEBI" id="CHEBI:68483"/>
        <dbReference type="EC" id="2.5.1.7"/>
    </reaction>
</comment>
<evidence type="ECO:0000256" key="6">
    <source>
        <dbReference type="ARBA" id="ARBA00022960"/>
    </source>
</evidence>
<feature type="domain" description="Enolpyruvate transferase" evidence="13">
    <location>
        <begin position="7"/>
        <end position="405"/>
    </location>
</feature>
<dbReference type="GO" id="GO:0008760">
    <property type="term" value="F:UDP-N-acetylglucosamine 1-carboxyvinyltransferase activity"/>
    <property type="evidence" value="ECO:0007669"/>
    <property type="project" value="UniProtKB-UniRule"/>
</dbReference>
<proteinExistence type="inferred from homology"/>
<keyword evidence="15" id="KW-1185">Reference proteome</keyword>
<dbReference type="InterPro" id="IPR036968">
    <property type="entry name" value="Enolpyruvate_Tfrase_sf"/>
</dbReference>
<dbReference type="PANTHER" id="PTHR43783:SF1">
    <property type="entry name" value="UDP-N-ACETYLGLUCOSAMINE 1-CARBOXYVINYLTRANSFERASE"/>
    <property type="match status" value="1"/>
</dbReference>
<feature type="binding site" evidence="12">
    <location>
        <position position="327"/>
    </location>
    <ligand>
        <name>UDP-N-acetyl-alpha-D-glucosamine</name>
        <dbReference type="ChEBI" id="CHEBI:57705"/>
    </ligand>
</feature>
<dbReference type="InterPro" id="IPR001986">
    <property type="entry name" value="Enolpyruvate_Tfrase_dom"/>
</dbReference>
<dbReference type="UniPathway" id="UPA00219"/>
<name>A0A3E2XRH5_9FIRM</name>
<evidence type="ECO:0000313" key="15">
    <source>
        <dbReference type="Proteomes" id="UP000261231"/>
    </source>
</evidence>
<dbReference type="Pfam" id="PF00275">
    <property type="entry name" value="EPSP_synthase"/>
    <property type="match status" value="1"/>
</dbReference>
<dbReference type="SUPFAM" id="SSF55205">
    <property type="entry name" value="EPT/RTPC-like"/>
    <property type="match status" value="1"/>
</dbReference>
<feature type="binding site" evidence="12">
    <location>
        <begin position="22"/>
        <end position="23"/>
    </location>
    <ligand>
        <name>phosphoenolpyruvate</name>
        <dbReference type="ChEBI" id="CHEBI:58702"/>
    </ligand>
</feature>
<dbReference type="Gene3D" id="3.65.10.10">
    <property type="entry name" value="Enolpyruvate transferase domain"/>
    <property type="match status" value="2"/>
</dbReference>
<dbReference type="GO" id="GO:0008360">
    <property type="term" value="P:regulation of cell shape"/>
    <property type="evidence" value="ECO:0007669"/>
    <property type="project" value="UniProtKB-KW"/>
</dbReference>
<keyword evidence="7 12" id="KW-0573">Peptidoglycan synthesis</keyword>
<dbReference type="PANTHER" id="PTHR43783">
    <property type="entry name" value="UDP-N-ACETYLGLUCOSAMINE 1-CARBOXYVINYLTRANSFERASE"/>
    <property type="match status" value="1"/>
</dbReference>
<dbReference type="EMBL" id="QVFD01000002">
    <property type="protein sequence ID" value="RGC50538.1"/>
    <property type="molecule type" value="Genomic_DNA"/>
</dbReference>
<dbReference type="GO" id="GO:0071555">
    <property type="term" value="P:cell wall organization"/>
    <property type="evidence" value="ECO:0007669"/>
    <property type="project" value="UniProtKB-KW"/>
</dbReference>
<dbReference type="CDD" id="cd01555">
    <property type="entry name" value="UdpNAET"/>
    <property type="match status" value="1"/>
</dbReference>
<protein>
    <recommendedName>
        <fullName evidence="12">UDP-N-acetylglucosamine 1-carboxyvinyltransferase</fullName>
        <ecNumber evidence="12">2.5.1.7</ecNumber>
    </recommendedName>
    <alternativeName>
        <fullName evidence="12">Enoylpyruvate transferase</fullName>
    </alternativeName>
    <alternativeName>
        <fullName evidence="12">UDP-N-acetylglucosamine enolpyruvyl transferase</fullName>
        <shortName evidence="12">EPT</shortName>
    </alternativeName>
</protein>
<dbReference type="NCBIfam" id="TIGR01072">
    <property type="entry name" value="murA"/>
    <property type="match status" value="1"/>
</dbReference>
<accession>A0A3E2XRH5</accession>
<organism evidence="14 15">
    <name type="scientific">Coprococcus catus</name>
    <dbReference type="NCBI Taxonomy" id="116085"/>
    <lineage>
        <taxon>Bacteria</taxon>
        <taxon>Bacillati</taxon>
        <taxon>Bacillota</taxon>
        <taxon>Clostridia</taxon>
        <taxon>Lachnospirales</taxon>
        <taxon>Lachnospiraceae</taxon>
        <taxon>Coprococcus</taxon>
    </lineage>
</organism>
<dbReference type="Proteomes" id="UP000261231">
    <property type="component" value="Unassembled WGS sequence"/>
</dbReference>
<dbReference type="AlphaFoldDB" id="A0A3E2XRH5"/>
<dbReference type="GO" id="GO:0009252">
    <property type="term" value="P:peptidoglycan biosynthetic process"/>
    <property type="evidence" value="ECO:0007669"/>
    <property type="project" value="UniProtKB-UniRule"/>
</dbReference>
<evidence type="ECO:0000256" key="8">
    <source>
        <dbReference type="ARBA" id="ARBA00023306"/>
    </source>
</evidence>